<feature type="transmembrane region" description="Helical" evidence="1">
    <location>
        <begin position="71"/>
        <end position="95"/>
    </location>
</feature>
<feature type="transmembrane region" description="Helical" evidence="1">
    <location>
        <begin position="37"/>
        <end position="59"/>
    </location>
</feature>
<keyword evidence="1" id="KW-0812">Transmembrane</keyword>
<sequence>MRFIIDINKEKIINYLESNFRELVRFLYQWISTDGEVLGYILGIWHLLVCINIFICVLLCHTIYPNFWFQFAVFACMFTIWIQHIFLHVCVVFVAEVNLTNKEPPFYTIIRDITSLNMNDFISHFLVAETIALGCFFLEILGKISLYIHEYYGVKL</sequence>
<keyword evidence="1" id="KW-0472">Membrane</keyword>
<evidence type="ECO:0000313" key="2">
    <source>
        <dbReference type="EMBL" id="QHT30818.1"/>
    </source>
</evidence>
<protein>
    <submittedName>
        <fullName evidence="2">Uncharacterized protein</fullName>
    </submittedName>
</protein>
<evidence type="ECO:0000256" key="1">
    <source>
        <dbReference type="SAM" id="Phobius"/>
    </source>
</evidence>
<keyword evidence="1" id="KW-1133">Transmembrane helix</keyword>
<name>A0A6C0EPB2_9ZZZZ</name>
<reference evidence="2" key="1">
    <citation type="journal article" date="2020" name="Nature">
        <title>Giant virus diversity and host interactions through global metagenomics.</title>
        <authorList>
            <person name="Schulz F."/>
            <person name="Roux S."/>
            <person name="Paez-Espino D."/>
            <person name="Jungbluth S."/>
            <person name="Walsh D.A."/>
            <person name="Denef V.J."/>
            <person name="McMahon K.D."/>
            <person name="Konstantinidis K.T."/>
            <person name="Eloe-Fadrosh E.A."/>
            <person name="Kyrpides N.C."/>
            <person name="Woyke T."/>
        </authorList>
    </citation>
    <scope>NUCLEOTIDE SEQUENCE</scope>
    <source>
        <strain evidence="2">GVMAG-M-3300009151-50</strain>
    </source>
</reference>
<dbReference type="EMBL" id="MN738912">
    <property type="protein sequence ID" value="QHT30818.1"/>
    <property type="molecule type" value="Genomic_DNA"/>
</dbReference>
<feature type="transmembrane region" description="Helical" evidence="1">
    <location>
        <begin position="121"/>
        <end position="141"/>
    </location>
</feature>
<proteinExistence type="predicted"/>
<organism evidence="2">
    <name type="scientific">viral metagenome</name>
    <dbReference type="NCBI Taxonomy" id="1070528"/>
    <lineage>
        <taxon>unclassified sequences</taxon>
        <taxon>metagenomes</taxon>
        <taxon>organismal metagenomes</taxon>
    </lineage>
</organism>
<dbReference type="AlphaFoldDB" id="A0A6C0EPB2"/>
<accession>A0A6C0EPB2</accession>